<dbReference type="EMBL" id="CP011913">
    <property type="protein sequence ID" value="AKN76178.1"/>
    <property type="molecule type" value="Genomic_DNA"/>
</dbReference>
<dbReference type="Proteomes" id="UP000036185">
    <property type="component" value="Chromosome"/>
</dbReference>
<feature type="compositionally biased region" description="Low complexity" evidence="1">
    <location>
        <begin position="189"/>
        <end position="199"/>
    </location>
</feature>
<gene>
    <name evidence="2" type="ORF">CulFRC58_0324</name>
</gene>
<dbReference type="RefSeq" id="WP_014836400.1">
    <property type="nucleotide sequence ID" value="NZ_CP011913.1"/>
</dbReference>
<accession>A0ABN4GWQ7</accession>
<evidence type="ECO:0000313" key="3">
    <source>
        <dbReference type="Proteomes" id="UP000036185"/>
    </source>
</evidence>
<keyword evidence="3" id="KW-1185">Reference proteome</keyword>
<evidence type="ECO:0000256" key="1">
    <source>
        <dbReference type="SAM" id="MobiDB-lite"/>
    </source>
</evidence>
<reference evidence="2 3" key="1">
    <citation type="journal article" date="2014" name="Int. J. Syst. Evol. Microbiol.">
        <title>Draft Genome Sequence of Corynebacterium ulcerans FRC58, Isolated from the Bronchitic Aspiration of a Patient in France.</title>
        <authorList>
            <person name="Silva Ado S."/>
            <person name="Barauna R.A."/>
            <person name="de Sa P.C."/>
            <person name="das Gracas D.A."/>
            <person name="Carneiro A.R."/>
            <person name="Thouvenin M."/>
            <person name="Azevedo V."/>
            <person name="Badell E."/>
            <person name="Guiso N."/>
            <person name="da Silva A.L."/>
            <person name="Ramos R.T."/>
        </authorList>
    </citation>
    <scope>NUCLEOTIDE SEQUENCE [LARGE SCALE GENOMIC DNA]</scope>
    <source>
        <strain evidence="2 3">FRC58</strain>
    </source>
</reference>
<name>A0ABN4GWQ7_CORUL</name>
<evidence type="ECO:0000313" key="2">
    <source>
        <dbReference type="EMBL" id="AKN76178.1"/>
    </source>
</evidence>
<sequence length="295" mass="31761">MSGVKIKGKLENITMKPSTIREVWIRPPSTRPGAEGLIVDEPVRVLVDAAGEFTVDLALGAGVLILIGPGGIGRESIPILVRENTVTMRQAVEDAEAFSPDVHDHLAELAKETADNLGEARRVREQTIAAEKTLADASRLLKESVDATVQKATAAVKDTAASLLDQAQAAQRAATQAQEGAEAAKKSASDSQSAAATLAGQASDARDQVTQQLQEWEARAKQLADWEERYAWLKENAAEGFSKVEDLLAIVKRSENRPALWIWDGQGAWKAPTEARAKDIVLDTKTGKLYYVKGA</sequence>
<feature type="region of interest" description="Disordered" evidence="1">
    <location>
        <begin position="175"/>
        <end position="204"/>
    </location>
</feature>
<protein>
    <submittedName>
        <fullName evidence="2">Uncharacterized protein</fullName>
    </submittedName>
</protein>
<organism evidence="2 3">
    <name type="scientific">Corynebacterium ulcerans FRC58</name>
    <dbReference type="NCBI Taxonomy" id="1408268"/>
    <lineage>
        <taxon>Bacteria</taxon>
        <taxon>Bacillati</taxon>
        <taxon>Actinomycetota</taxon>
        <taxon>Actinomycetes</taxon>
        <taxon>Mycobacteriales</taxon>
        <taxon>Corynebacteriaceae</taxon>
        <taxon>Corynebacterium</taxon>
    </lineage>
</organism>
<proteinExistence type="predicted"/>